<dbReference type="Pfam" id="PF14009">
    <property type="entry name" value="PADRE"/>
    <property type="match status" value="1"/>
</dbReference>
<evidence type="ECO:0000313" key="1">
    <source>
        <dbReference type="EMBL" id="KAK4757600.1"/>
    </source>
</evidence>
<accession>A0AAN7K5R9</accession>
<name>A0AAN7K5R9_9MYRT</name>
<comment type="caution">
    <text evidence="1">The sequence shown here is derived from an EMBL/GenBank/DDBJ whole genome shotgun (WGS) entry which is preliminary data.</text>
</comment>
<proteinExistence type="predicted"/>
<dbReference type="EMBL" id="JAXIOK010000012">
    <property type="protein sequence ID" value="KAK4757600.1"/>
    <property type="molecule type" value="Genomic_DNA"/>
</dbReference>
<dbReference type="InterPro" id="IPR025322">
    <property type="entry name" value="PADRE_dom"/>
</dbReference>
<gene>
    <name evidence="1" type="ORF">SAY87_018901</name>
</gene>
<organism evidence="1 2">
    <name type="scientific">Trapa incisa</name>
    <dbReference type="NCBI Taxonomy" id="236973"/>
    <lineage>
        <taxon>Eukaryota</taxon>
        <taxon>Viridiplantae</taxon>
        <taxon>Streptophyta</taxon>
        <taxon>Embryophyta</taxon>
        <taxon>Tracheophyta</taxon>
        <taxon>Spermatophyta</taxon>
        <taxon>Magnoliopsida</taxon>
        <taxon>eudicotyledons</taxon>
        <taxon>Gunneridae</taxon>
        <taxon>Pentapetalae</taxon>
        <taxon>rosids</taxon>
        <taxon>malvids</taxon>
        <taxon>Myrtales</taxon>
        <taxon>Lythraceae</taxon>
        <taxon>Trapa</taxon>
    </lineage>
</organism>
<evidence type="ECO:0000313" key="2">
    <source>
        <dbReference type="Proteomes" id="UP001345219"/>
    </source>
</evidence>
<dbReference type="AlphaFoldDB" id="A0AAN7K5R9"/>
<dbReference type="Proteomes" id="UP001345219">
    <property type="component" value="Chromosome 15"/>
</dbReference>
<sequence>MSVYTVENFSILSHFTFPHAKKISHLNRWLGIMCGLDILTMLVFTLHGLLDNVSPLSAKHIFEGLKPPESPHGKLHLLFKQARLQAVPPPNNVRIVHYDGLVEDFVYHVFVDQLITSKPPMRFICTPAQLLSSSSQYMAMNSKIERGQLYFMLPLSVLQPDVSLVSLTNLVKKLMERANAHRGLELGNGTRSPGGGFVEWSLLMGSRGKSPIRVYEREAYLSPNV</sequence>
<keyword evidence="2" id="KW-1185">Reference proteome</keyword>
<reference evidence="1 2" key="1">
    <citation type="journal article" date="2023" name="Hortic Res">
        <title>Pangenome of water caltrop reveals structural variations and asymmetric subgenome divergence after allopolyploidization.</title>
        <authorList>
            <person name="Zhang X."/>
            <person name="Chen Y."/>
            <person name="Wang L."/>
            <person name="Yuan Y."/>
            <person name="Fang M."/>
            <person name="Shi L."/>
            <person name="Lu R."/>
            <person name="Comes H.P."/>
            <person name="Ma Y."/>
            <person name="Chen Y."/>
            <person name="Huang G."/>
            <person name="Zhou Y."/>
            <person name="Zheng Z."/>
            <person name="Qiu Y."/>
        </authorList>
    </citation>
    <scope>NUCLEOTIDE SEQUENCE [LARGE SCALE GENOMIC DNA]</scope>
    <source>
        <tissue evidence="1">Roots</tissue>
    </source>
</reference>
<protein>
    <submittedName>
        <fullName evidence="1">Uncharacterized protein</fullName>
    </submittedName>
</protein>